<evidence type="ECO:0000313" key="10">
    <source>
        <dbReference type="Proteomes" id="UP000031338"/>
    </source>
</evidence>
<protein>
    <submittedName>
        <fullName evidence="9">FMN-dependent alpha-hydroxy acid dehydrogenase</fullName>
    </submittedName>
</protein>
<accession>A0A0B8ZP95</accession>
<feature type="active site" description="Proton acceptor" evidence="6">
    <location>
        <position position="260"/>
    </location>
</feature>
<feature type="binding site" evidence="7">
    <location>
        <position position="140"/>
    </location>
    <ligand>
        <name>glyoxylate</name>
        <dbReference type="ChEBI" id="CHEBI:36655"/>
    </ligand>
</feature>
<dbReference type="GO" id="GO:0016491">
    <property type="term" value="F:oxidoreductase activity"/>
    <property type="evidence" value="ECO:0007669"/>
    <property type="project" value="UniProtKB-KW"/>
</dbReference>
<evidence type="ECO:0000256" key="3">
    <source>
        <dbReference type="ARBA" id="ARBA00022643"/>
    </source>
</evidence>
<evidence type="ECO:0000256" key="2">
    <source>
        <dbReference type="ARBA" id="ARBA00022630"/>
    </source>
</evidence>
<dbReference type="PIRSF" id="PIRSF000138">
    <property type="entry name" value="Al-hdrx_acd_dh"/>
    <property type="match status" value="1"/>
</dbReference>
<dbReference type="PROSITE" id="PS51349">
    <property type="entry name" value="FMN_HYDROXY_ACID_DH_2"/>
    <property type="match status" value="1"/>
</dbReference>
<dbReference type="InterPro" id="IPR000262">
    <property type="entry name" value="FMN-dep_DH"/>
</dbReference>
<feature type="binding site" evidence="7">
    <location>
        <position position="258"/>
    </location>
    <ligand>
        <name>FMN</name>
        <dbReference type="ChEBI" id="CHEBI:58210"/>
    </ligand>
</feature>
<reference evidence="9 10" key="1">
    <citation type="submission" date="2014-10" db="EMBL/GenBank/DDBJ databases">
        <title>Draft genome sequence of Novosphingobium subterraneum DSM 12447.</title>
        <authorList>
            <person name="Gan H.M."/>
            <person name="Gan H.Y."/>
            <person name="Savka M.A."/>
        </authorList>
    </citation>
    <scope>NUCLEOTIDE SEQUENCE [LARGE SCALE GENOMIC DNA]</scope>
    <source>
        <strain evidence="9 10">DSM 12447</strain>
    </source>
</reference>
<evidence type="ECO:0000256" key="5">
    <source>
        <dbReference type="ARBA" id="ARBA00024042"/>
    </source>
</evidence>
<dbReference type="PANTHER" id="PTHR10578:SF107">
    <property type="entry name" value="2-HYDROXYACID OXIDASE 1"/>
    <property type="match status" value="1"/>
</dbReference>
<gene>
    <name evidence="9" type="ORF">NJ75_02874</name>
</gene>
<feature type="binding site" evidence="7">
    <location>
        <position position="138"/>
    </location>
    <ligand>
        <name>FMN</name>
        <dbReference type="ChEBI" id="CHEBI:58210"/>
    </ligand>
</feature>
<keyword evidence="3 7" id="KW-0288">FMN</keyword>
<organism evidence="9 10">
    <name type="scientific">Novosphingobium subterraneum</name>
    <dbReference type="NCBI Taxonomy" id="48936"/>
    <lineage>
        <taxon>Bacteria</taxon>
        <taxon>Pseudomonadati</taxon>
        <taxon>Pseudomonadota</taxon>
        <taxon>Alphaproteobacteria</taxon>
        <taxon>Sphingomonadales</taxon>
        <taxon>Sphingomonadaceae</taxon>
        <taxon>Novosphingobium</taxon>
    </lineage>
</organism>
<proteinExistence type="inferred from homology"/>
<dbReference type="SUPFAM" id="SSF51395">
    <property type="entry name" value="FMN-linked oxidoreductases"/>
    <property type="match status" value="1"/>
</dbReference>
<dbReference type="GO" id="GO:0010181">
    <property type="term" value="F:FMN binding"/>
    <property type="evidence" value="ECO:0007669"/>
    <property type="project" value="InterPro"/>
</dbReference>
<dbReference type="Pfam" id="PF01070">
    <property type="entry name" value="FMN_dh"/>
    <property type="match status" value="1"/>
</dbReference>
<feature type="domain" description="FMN hydroxy acid dehydrogenase" evidence="8">
    <location>
        <begin position="10"/>
        <end position="365"/>
    </location>
</feature>
<evidence type="ECO:0000256" key="7">
    <source>
        <dbReference type="PIRSR" id="PIRSR000138-2"/>
    </source>
</evidence>
<dbReference type="InterPro" id="IPR037396">
    <property type="entry name" value="FMN_HAD"/>
</dbReference>
<feature type="binding site" evidence="7">
    <location>
        <position position="117"/>
    </location>
    <ligand>
        <name>FMN</name>
        <dbReference type="ChEBI" id="CHEBI:58210"/>
    </ligand>
</feature>
<feature type="binding site" evidence="7">
    <location>
        <position position="236"/>
    </location>
    <ligand>
        <name>FMN</name>
        <dbReference type="ChEBI" id="CHEBI:58210"/>
    </ligand>
</feature>
<dbReference type="CDD" id="cd02809">
    <property type="entry name" value="alpha_hydroxyacid_oxid_FMN"/>
    <property type="match status" value="1"/>
</dbReference>
<name>A0A0B8ZP95_9SPHN</name>
<dbReference type="InterPro" id="IPR013785">
    <property type="entry name" value="Aldolase_TIM"/>
</dbReference>
<evidence type="ECO:0000313" key="9">
    <source>
        <dbReference type="EMBL" id="KHS44948.1"/>
    </source>
</evidence>
<keyword evidence="10" id="KW-1185">Reference proteome</keyword>
<dbReference type="Proteomes" id="UP000031338">
    <property type="component" value="Unassembled WGS sequence"/>
</dbReference>
<feature type="binding site" evidence="7">
    <location>
        <position position="260"/>
    </location>
    <ligand>
        <name>glyoxylate</name>
        <dbReference type="ChEBI" id="CHEBI:36655"/>
    </ligand>
</feature>
<dbReference type="PATRIC" id="fig|48936.3.peg.2887"/>
<keyword evidence="2 7" id="KW-0285">Flavoprotein</keyword>
<dbReference type="InterPro" id="IPR012133">
    <property type="entry name" value="Alpha-hydoxy_acid_DH_FMN"/>
</dbReference>
<keyword evidence="4" id="KW-0560">Oxidoreductase</keyword>
<comment type="caution">
    <text evidence="9">The sequence shown here is derived from an EMBL/GenBank/DDBJ whole genome shotgun (WGS) entry which is preliminary data.</text>
</comment>
<dbReference type="Gene3D" id="3.20.20.70">
    <property type="entry name" value="Aldolase class I"/>
    <property type="match status" value="1"/>
</dbReference>
<dbReference type="RefSeq" id="WP_052242510.1">
    <property type="nucleotide sequence ID" value="NZ_JRVC01000014.1"/>
</dbReference>
<sequence length="370" mass="39735">MAKTVFEQVTQQEDLLDVVEFRAAAEPLMPEAYRDFVNNVGMERTLYDDMAAWQALHLRPRALVDVSHIDTTATVLGQKIAMPIMTAPFVGSTLVDPEGEVATARGAVAAGTITTLSMMGTRPPEAVGAVASGRYWQQVYFMRDRGVVKDVIDRAVAAGASALCFTVDLPVMPAFPRPMRLAAQALFQRWQEPEHKMYAVRDYADRPMGATFPDAAATWADVEWMRGLSDLPLVLKGVIRPDDALRARDHGASALIVSNHAGQGLRHSQPVAHALPAIVEAVGRDIEVYADSGIRTGADVLRALALGARAVLVGRPVLWGLTKGGSQGVERVLKLLQAELAEIMAITGASSIDKIDLSVLGAGGISPHSR</sequence>
<dbReference type="STRING" id="48936.NJ75_02874"/>
<dbReference type="AlphaFoldDB" id="A0A0B8ZP95"/>
<comment type="similarity">
    <text evidence="5">Belongs to the FMN-dependent alpha-hydroxy acid dehydrogenase family.</text>
</comment>
<comment type="cofactor">
    <cofactor evidence="1">
        <name>FMN</name>
        <dbReference type="ChEBI" id="CHEBI:58210"/>
    </cofactor>
</comment>
<evidence type="ECO:0000259" key="8">
    <source>
        <dbReference type="PROSITE" id="PS51349"/>
    </source>
</evidence>
<feature type="binding site" evidence="7">
    <location>
        <begin position="291"/>
        <end position="295"/>
    </location>
    <ligand>
        <name>FMN</name>
        <dbReference type="ChEBI" id="CHEBI:58210"/>
    </ligand>
</feature>
<dbReference type="PANTHER" id="PTHR10578">
    <property type="entry name" value="S -2-HYDROXY-ACID OXIDASE-RELATED"/>
    <property type="match status" value="1"/>
</dbReference>
<feature type="binding site" evidence="7">
    <location>
        <position position="166"/>
    </location>
    <ligand>
        <name>FMN</name>
        <dbReference type="ChEBI" id="CHEBI:58210"/>
    </ligand>
</feature>
<dbReference type="EMBL" id="JRVC01000014">
    <property type="protein sequence ID" value="KHS44948.1"/>
    <property type="molecule type" value="Genomic_DNA"/>
</dbReference>
<evidence type="ECO:0000256" key="6">
    <source>
        <dbReference type="PIRSR" id="PIRSR000138-1"/>
    </source>
</evidence>
<evidence type="ECO:0000256" key="4">
    <source>
        <dbReference type="ARBA" id="ARBA00023002"/>
    </source>
</evidence>
<feature type="binding site" evidence="7">
    <location>
        <begin position="314"/>
        <end position="315"/>
    </location>
    <ligand>
        <name>FMN</name>
        <dbReference type="ChEBI" id="CHEBI:58210"/>
    </ligand>
</feature>
<evidence type="ECO:0000256" key="1">
    <source>
        <dbReference type="ARBA" id="ARBA00001917"/>
    </source>
</evidence>